<evidence type="ECO:0000256" key="1">
    <source>
        <dbReference type="ARBA" id="ARBA00004442"/>
    </source>
</evidence>
<dbReference type="PRINTS" id="PR01021">
    <property type="entry name" value="OMPADOMAIN"/>
</dbReference>
<dbReference type="PANTHER" id="PTHR30329:SF21">
    <property type="entry name" value="LIPOPROTEIN YIAD-RELATED"/>
    <property type="match status" value="1"/>
</dbReference>
<dbReference type="OrthoDB" id="113254at2"/>
<dbReference type="PROSITE" id="PS51123">
    <property type="entry name" value="OMPA_2"/>
    <property type="match status" value="1"/>
</dbReference>
<feature type="domain" description="OmpA-like" evidence="6">
    <location>
        <begin position="172"/>
        <end position="291"/>
    </location>
</feature>
<evidence type="ECO:0000256" key="3">
    <source>
        <dbReference type="ARBA" id="ARBA00023237"/>
    </source>
</evidence>
<comment type="caution">
    <text evidence="7">The sequence shown here is derived from an EMBL/GenBank/DDBJ whole genome shotgun (WGS) entry which is preliminary data.</text>
</comment>
<name>A0A917DZ16_9SPHN</name>
<dbReference type="PANTHER" id="PTHR30329">
    <property type="entry name" value="STATOR ELEMENT OF FLAGELLAR MOTOR COMPLEX"/>
    <property type="match status" value="1"/>
</dbReference>
<dbReference type="Proteomes" id="UP000612349">
    <property type="component" value="Unassembled WGS sequence"/>
</dbReference>
<evidence type="ECO:0000256" key="2">
    <source>
        <dbReference type="ARBA" id="ARBA00023136"/>
    </source>
</evidence>
<feature type="signal peptide" evidence="5">
    <location>
        <begin position="1"/>
        <end position="26"/>
    </location>
</feature>
<keyword evidence="5" id="KW-0732">Signal</keyword>
<evidence type="ECO:0000256" key="4">
    <source>
        <dbReference type="PROSITE-ProRule" id="PRU00473"/>
    </source>
</evidence>
<dbReference type="InterPro" id="IPR050330">
    <property type="entry name" value="Bact_OuterMem_StrucFunc"/>
</dbReference>
<keyword evidence="2 4" id="KW-0472">Membrane</keyword>
<organism evidence="7 8">
    <name type="scientific">Croceicoccus mobilis</name>
    <dbReference type="NCBI Taxonomy" id="1703339"/>
    <lineage>
        <taxon>Bacteria</taxon>
        <taxon>Pseudomonadati</taxon>
        <taxon>Pseudomonadota</taxon>
        <taxon>Alphaproteobacteria</taxon>
        <taxon>Sphingomonadales</taxon>
        <taxon>Erythrobacteraceae</taxon>
        <taxon>Croceicoccus</taxon>
    </lineage>
</organism>
<dbReference type="GO" id="GO:0009279">
    <property type="term" value="C:cell outer membrane"/>
    <property type="evidence" value="ECO:0007669"/>
    <property type="project" value="UniProtKB-SubCell"/>
</dbReference>
<proteinExistence type="predicted"/>
<protein>
    <recommendedName>
        <fullName evidence="6">OmpA-like domain-containing protein</fullName>
    </recommendedName>
</protein>
<keyword evidence="8" id="KW-1185">Reference proteome</keyword>
<dbReference type="SUPFAM" id="SSF103088">
    <property type="entry name" value="OmpA-like"/>
    <property type="match status" value="1"/>
</dbReference>
<reference evidence="7" key="1">
    <citation type="journal article" date="2014" name="Int. J. Syst. Evol. Microbiol.">
        <title>Complete genome sequence of Corynebacterium casei LMG S-19264T (=DSM 44701T), isolated from a smear-ripened cheese.</title>
        <authorList>
            <consortium name="US DOE Joint Genome Institute (JGI-PGF)"/>
            <person name="Walter F."/>
            <person name="Albersmeier A."/>
            <person name="Kalinowski J."/>
            <person name="Ruckert C."/>
        </authorList>
    </citation>
    <scope>NUCLEOTIDE SEQUENCE</scope>
    <source>
        <strain evidence="7">CGMCC 1.15360</strain>
    </source>
</reference>
<accession>A0A917DZ16</accession>
<evidence type="ECO:0000313" key="7">
    <source>
        <dbReference type="EMBL" id="GGD81025.1"/>
    </source>
</evidence>
<evidence type="ECO:0000313" key="8">
    <source>
        <dbReference type="Proteomes" id="UP000612349"/>
    </source>
</evidence>
<evidence type="ECO:0000259" key="6">
    <source>
        <dbReference type="PROSITE" id="PS51123"/>
    </source>
</evidence>
<sequence length="296" mass="31448">MTAFAKGPRAMMLVALLAIPATTGFAAQPNSMGENSNDDDVLLTVYGSTKGPEIKGIISARSGDRMQVVMENGRRAVITIDDETEIKASGGFLGLGGKDRAASSLFTGLPVTVKTARYENVLVARQIKFKNDDLKTAAMIHGGTNARFSANEAAIKSNAAATEALKSRVGDLDEYNVKATTNVYFDSGKTTLSGLAQDDLCAAASEAEAMDNALLLVVGYTDSTGSYEINQQLSEKRAARVVNYLQQACGWKPYRMLTPTGMADYDPAASNDTREGKAQNRRVAVNVLVSKAVDGL</sequence>
<evidence type="ECO:0000256" key="5">
    <source>
        <dbReference type="SAM" id="SignalP"/>
    </source>
</evidence>
<dbReference type="Pfam" id="PF00691">
    <property type="entry name" value="OmpA"/>
    <property type="match status" value="1"/>
</dbReference>
<dbReference type="CDD" id="cd07185">
    <property type="entry name" value="OmpA_C-like"/>
    <property type="match status" value="1"/>
</dbReference>
<dbReference type="InterPro" id="IPR006665">
    <property type="entry name" value="OmpA-like"/>
</dbReference>
<dbReference type="InterPro" id="IPR006664">
    <property type="entry name" value="OMP_bac"/>
</dbReference>
<reference evidence="7" key="2">
    <citation type="submission" date="2020-09" db="EMBL/GenBank/DDBJ databases">
        <authorList>
            <person name="Sun Q."/>
            <person name="Zhou Y."/>
        </authorList>
    </citation>
    <scope>NUCLEOTIDE SEQUENCE</scope>
    <source>
        <strain evidence="7">CGMCC 1.15360</strain>
    </source>
</reference>
<dbReference type="InterPro" id="IPR036737">
    <property type="entry name" value="OmpA-like_sf"/>
</dbReference>
<dbReference type="Gene3D" id="3.30.1330.60">
    <property type="entry name" value="OmpA-like domain"/>
    <property type="match status" value="1"/>
</dbReference>
<gene>
    <name evidence="7" type="ORF">GCM10010990_33700</name>
</gene>
<dbReference type="AlphaFoldDB" id="A0A917DZ16"/>
<feature type="chain" id="PRO_5036995844" description="OmpA-like domain-containing protein" evidence="5">
    <location>
        <begin position="27"/>
        <end position="296"/>
    </location>
</feature>
<keyword evidence="3" id="KW-0998">Cell outer membrane</keyword>
<dbReference type="EMBL" id="BMIP01000010">
    <property type="protein sequence ID" value="GGD81025.1"/>
    <property type="molecule type" value="Genomic_DNA"/>
</dbReference>
<dbReference type="RefSeq" id="WP_066774793.1">
    <property type="nucleotide sequence ID" value="NZ_BMIP01000010.1"/>
</dbReference>
<comment type="subcellular location">
    <subcellularLocation>
        <location evidence="1">Cell outer membrane</location>
    </subcellularLocation>
</comment>